<reference evidence="3" key="2">
    <citation type="journal article" date="2019" name="Int. J. Syst. Evol. Microbiol.">
        <title>The Global Catalogue of Microorganisms (GCM) 10K type strain sequencing project: providing services to taxonomists for standard genome sequencing and annotation.</title>
        <authorList>
            <consortium name="The Broad Institute Genomics Platform"/>
            <consortium name="The Broad Institute Genome Sequencing Center for Infectious Disease"/>
            <person name="Wu L."/>
            <person name="Ma J."/>
        </authorList>
    </citation>
    <scope>NUCLEOTIDE SEQUENCE [LARGE SCALE GENOMIC DNA]</scope>
    <source>
        <strain evidence="3">JCM 12607</strain>
    </source>
</reference>
<dbReference type="EMBL" id="JBHTGL010000006">
    <property type="protein sequence ID" value="MFD0622434.1"/>
    <property type="molecule type" value="Genomic_DNA"/>
</dbReference>
<accession>A0ABW2WM36</accession>
<dbReference type="Proteomes" id="UP001596915">
    <property type="component" value="Unassembled WGS sequence"/>
</dbReference>
<keyword evidence="3" id="KW-1185">Reference proteome</keyword>
<protein>
    <submittedName>
        <fullName evidence="2">Uncharacterized protein</fullName>
    </submittedName>
</protein>
<sequence>MLRLEYLAMALNDNMSLYKDDTLFRRVTDDQNTEALGQFNARLDEEPWAVYRLQRAYTPGRRPECKTAHGDRCAKPECRDSSIKGTVYRSVKTVRTGSRTDVGTFLHNAATALDRPVEHATKAHGAGIDRVHTRVRPDSKTYGTVEDFYVTAPAGVQDKARDGFADVWAAMAAGQ</sequence>
<evidence type="ECO:0000313" key="2">
    <source>
        <dbReference type="EMBL" id="MFD0622434.1"/>
    </source>
</evidence>
<reference evidence="2" key="1">
    <citation type="journal article" date="2014" name="Int. J. Syst. Evol. Microbiol.">
        <title>Complete genome of a new Firmicutes species belonging to the dominant human colonic microbiota ('Ruminococcus bicirculans') reveals two chromosomes and a selective capacity to utilize plant glucans.</title>
        <authorList>
            <consortium name="NISC Comparative Sequencing Program"/>
            <person name="Wegmann U."/>
            <person name="Louis P."/>
            <person name="Goesmann A."/>
            <person name="Henrissat B."/>
            <person name="Duncan S.H."/>
            <person name="Flint H.J."/>
        </authorList>
    </citation>
    <scope>NUCLEOTIDE SEQUENCE</scope>
    <source>
        <strain evidence="2">JCM 12607</strain>
    </source>
</reference>
<evidence type="ECO:0000313" key="3">
    <source>
        <dbReference type="Proteomes" id="UP001596915"/>
    </source>
</evidence>
<organism evidence="2 3">
    <name type="scientific">Streptomyces sanglieri</name>
    <dbReference type="NCBI Taxonomy" id="193460"/>
    <lineage>
        <taxon>Bacteria</taxon>
        <taxon>Bacillati</taxon>
        <taxon>Actinomycetota</taxon>
        <taxon>Actinomycetes</taxon>
        <taxon>Kitasatosporales</taxon>
        <taxon>Streptomycetaceae</taxon>
        <taxon>Streptomyces</taxon>
    </lineage>
</organism>
<reference evidence="2" key="3">
    <citation type="submission" date="2024-09" db="EMBL/GenBank/DDBJ databases">
        <authorList>
            <person name="Sun Q."/>
            <person name="Mori K."/>
        </authorList>
    </citation>
    <scope>NUCLEOTIDE SEQUENCE</scope>
    <source>
        <strain evidence="2">JCM 12607</strain>
    </source>
</reference>
<proteinExistence type="predicted"/>
<dbReference type="EMBL" id="JBHTGL010000005">
    <property type="protein sequence ID" value="MFD0622193.1"/>
    <property type="molecule type" value="Genomic_DNA"/>
</dbReference>
<name>A0ABW2WM36_9ACTN</name>
<comment type="caution">
    <text evidence="2">The sequence shown here is derived from an EMBL/GenBank/DDBJ whole genome shotgun (WGS) entry which is preliminary data.</text>
</comment>
<evidence type="ECO:0000313" key="1">
    <source>
        <dbReference type="EMBL" id="MFD0622193.1"/>
    </source>
</evidence>
<gene>
    <name evidence="1" type="ORF">ACFQ2K_04535</name>
    <name evidence="2" type="ORF">ACFQ2K_05920</name>
</gene>